<keyword evidence="2" id="KW-1185">Reference proteome</keyword>
<dbReference type="EMBL" id="CAJNOR010005064">
    <property type="protein sequence ID" value="CAF1543296.1"/>
    <property type="molecule type" value="Genomic_DNA"/>
</dbReference>
<sequence>MNSNTFHIEYNITSATTTTTTLIPLNSTKLCSIALQYKFLEHIIYLYFMSPLCLI</sequence>
<comment type="caution">
    <text evidence="1">The sequence shown here is derived from an EMBL/GenBank/DDBJ whole genome shotgun (WGS) entry which is preliminary data.</text>
</comment>
<name>A0A815WHG7_ADIRI</name>
<dbReference type="AlphaFoldDB" id="A0A815WHG7"/>
<protein>
    <submittedName>
        <fullName evidence="1">Uncharacterized protein</fullName>
    </submittedName>
</protein>
<evidence type="ECO:0000313" key="1">
    <source>
        <dbReference type="EMBL" id="CAF1543296.1"/>
    </source>
</evidence>
<accession>A0A815WHG7</accession>
<reference evidence="1" key="1">
    <citation type="submission" date="2021-02" db="EMBL/GenBank/DDBJ databases">
        <authorList>
            <person name="Nowell W R."/>
        </authorList>
    </citation>
    <scope>NUCLEOTIDE SEQUENCE</scope>
</reference>
<dbReference type="Proteomes" id="UP000663828">
    <property type="component" value="Unassembled WGS sequence"/>
</dbReference>
<feature type="non-terminal residue" evidence="1">
    <location>
        <position position="55"/>
    </location>
</feature>
<organism evidence="1 2">
    <name type="scientific">Adineta ricciae</name>
    <name type="common">Rotifer</name>
    <dbReference type="NCBI Taxonomy" id="249248"/>
    <lineage>
        <taxon>Eukaryota</taxon>
        <taxon>Metazoa</taxon>
        <taxon>Spiralia</taxon>
        <taxon>Gnathifera</taxon>
        <taxon>Rotifera</taxon>
        <taxon>Eurotatoria</taxon>
        <taxon>Bdelloidea</taxon>
        <taxon>Adinetida</taxon>
        <taxon>Adinetidae</taxon>
        <taxon>Adineta</taxon>
    </lineage>
</organism>
<proteinExistence type="predicted"/>
<gene>
    <name evidence="1" type="ORF">XAT740_LOCUS42342</name>
</gene>
<evidence type="ECO:0000313" key="2">
    <source>
        <dbReference type="Proteomes" id="UP000663828"/>
    </source>
</evidence>